<protein>
    <submittedName>
        <fullName evidence="3">Uncharacterized protein</fullName>
    </submittedName>
</protein>
<comment type="caution">
    <text evidence="3">The sequence shown here is derived from an EMBL/GenBank/DDBJ whole genome shotgun (WGS) entry which is preliminary data.</text>
</comment>
<dbReference type="PANTHER" id="PTHR16078">
    <property type="entry name" value="COILED-COIL DOMAIN-CONTAINING PROTEIN 87"/>
    <property type="match status" value="1"/>
</dbReference>
<feature type="coiled-coil region" evidence="1">
    <location>
        <begin position="85"/>
        <end position="112"/>
    </location>
</feature>
<dbReference type="PANTHER" id="PTHR16078:SF1">
    <property type="entry name" value="COILED-COIL DOMAIN-CONTAINING PROTEIN 87"/>
    <property type="match status" value="1"/>
</dbReference>
<organism evidence="3 4">
    <name type="scientific">Phytophthora citrophthora</name>
    <dbReference type="NCBI Taxonomy" id="4793"/>
    <lineage>
        <taxon>Eukaryota</taxon>
        <taxon>Sar</taxon>
        <taxon>Stramenopiles</taxon>
        <taxon>Oomycota</taxon>
        <taxon>Peronosporomycetes</taxon>
        <taxon>Peronosporales</taxon>
        <taxon>Peronosporaceae</taxon>
        <taxon>Phytophthora</taxon>
    </lineage>
</organism>
<evidence type="ECO:0000313" key="3">
    <source>
        <dbReference type="EMBL" id="KAK1944408.1"/>
    </source>
</evidence>
<name>A0AAD9LNZ9_9STRA</name>
<evidence type="ECO:0000256" key="1">
    <source>
        <dbReference type="SAM" id="Coils"/>
    </source>
</evidence>
<keyword evidence="4" id="KW-1185">Reference proteome</keyword>
<sequence length="734" mass="82548">MQMSKHQGFGGTLRAKLEANEIEQPTNKTERPPLGFLAPLSAEEERKQVREELKQMPLLSPWTSYQAYEPSFSDELNRELAQRVEDQVLDKLVALQERLEKLQAQRENSGVLPISTLETLLQSRLIVEAKRKVIPAQITEYTVAAMRAAALHLTSQNTSPPPTAMAVSKRRSISVFAPNTSRRRSRVKASSVISPRMRTVVDEMDISRRQRKSSANDYYLDNDTTDQDTDNRRPSQPPKDIQFPKHSEISNDTDAKAGEDEEHKAIHFRLRPVASTAIQDIATVATKREPHEPRVRYIMSTRLGTLPPTKAILDEYPIPKEVLDALERHRHFHVDDSSPLTAFEPIRLPPAPTESDKAEWECFYRRSVPLERSPVSFVLASLAVSPEKPLPAPSDLFHQQQLVAAAADETLLLHEVRRLYDSTYDAHRDFRGELHRHLDLQYLVDLSFRSSLTSASYFVDDEDSEEPGATTVGPTVQIPTHLHRQRVISTAESEAAGASAKWKSLLNGVHRMANRRGAISMVSKSEAAVQAQRSDLLAQLCTLTPQDVEFLTLWYSYSPDAEAEAIITANTDDGEGIIRLDPVPMSPQWSIRFELAWKQLALPTTERLDLAIKYSSIGCSTRLPDAVTLWETAGALIIEHEDLLRLMRSTLTTSKRNTATSLAEDTAMLQALIASAAHVREILLLTYVEVGDFVTYQGNFYLAKMERDANEIRRLMEEGNDVKSNQLQPPTATK</sequence>
<evidence type="ECO:0000256" key="2">
    <source>
        <dbReference type="SAM" id="MobiDB-lite"/>
    </source>
</evidence>
<gene>
    <name evidence="3" type="ORF">P3T76_004320</name>
</gene>
<evidence type="ECO:0000313" key="4">
    <source>
        <dbReference type="Proteomes" id="UP001259832"/>
    </source>
</evidence>
<keyword evidence="1" id="KW-0175">Coiled coil</keyword>
<dbReference type="AlphaFoldDB" id="A0AAD9LNZ9"/>
<accession>A0AAD9LNZ9</accession>
<proteinExistence type="predicted"/>
<dbReference type="Proteomes" id="UP001259832">
    <property type="component" value="Unassembled WGS sequence"/>
</dbReference>
<dbReference type="EMBL" id="JASMQC010000006">
    <property type="protein sequence ID" value="KAK1944408.1"/>
    <property type="molecule type" value="Genomic_DNA"/>
</dbReference>
<dbReference type="InterPro" id="IPR037383">
    <property type="entry name" value="CCDC87"/>
</dbReference>
<feature type="region of interest" description="Disordered" evidence="2">
    <location>
        <begin position="1"/>
        <end position="36"/>
    </location>
</feature>
<feature type="compositionally biased region" description="Basic and acidic residues" evidence="2">
    <location>
        <begin position="242"/>
        <end position="260"/>
    </location>
</feature>
<feature type="region of interest" description="Disordered" evidence="2">
    <location>
        <begin position="203"/>
        <end position="260"/>
    </location>
</feature>
<reference evidence="3" key="1">
    <citation type="submission" date="2023-08" db="EMBL/GenBank/DDBJ databases">
        <title>Reference Genome Resource for the Citrus Pathogen Phytophthora citrophthora.</title>
        <authorList>
            <person name="Moller H."/>
            <person name="Coetzee B."/>
            <person name="Rose L.J."/>
            <person name="Van Niekerk J.M."/>
        </authorList>
    </citation>
    <scope>NUCLEOTIDE SEQUENCE</scope>
    <source>
        <strain evidence="3">STE-U-9442</strain>
    </source>
</reference>